<dbReference type="Proteomes" id="UP000283387">
    <property type="component" value="Unassembled WGS sequence"/>
</dbReference>
<feature type="transmembrane region" description="Helical" evidence="1">
    <location>
        <begin position="25"/>
        <end position="48"/>
    </location>
</feature>
<reference evidence="2 3" key="1">
    <citation type="submission" date="2018-09" db="EMBL/GenBank/DDBJ databases">
        <title>Genomic Encyclopedia of Archaeal and Bacterial Type Strains, Phase II (KMG-II): from individual species to whole genera.</title>
        <authorList>
            <person name="Goeker M."/>
        </authorList>
    </citation>
    <scope>NUCLEOTIDE SEQUENCE [LARGE SCALE GENOMIC DNA]</scope>
    <source>
        <strain evidence="2 3">DSM 27148</strain>
    </source>
</reference>
<sequence length="119" mass="13830">MKLFNTIFYHFYLFYKKSKVEDQPISTAIFSMSVTQSFYVVCFVSYYLSLNNLPRMKVTPMVVICSVIIAINFATIYRKAEKIIDSRPEVYSKTVSKVISILFFALGFLLFVTLNFIVN</sequence>
<dbReference type="AlphaFoldDB" id="A0A419WB04"/>
<dbReference type="EMBL" id="RAPN01000001">
    <property type="protein sequence ID" value="RKD92655.1"/>
    <property type="molecule type" value="Genomic_DNA"/>
</dbReference>
<keyword evidence="1" id="KW-1133">Transmembrane helix</keyword>
<keyword evidence="1" id="KW-0812">Transmembrane</keyword>
<proteinExistence type="predicted"/>
<keyword evidence="1" id="KW-0472">Membrane</keyword>
<organism evidence="2 3">
    <name type="scientific">Mangrovibacterium diazotrophicum</name>
    <dbReference type="NCBI Taxonomy" id="1261403"/>
    <lineage>
        <taxon>Bacteria</taxon>
        <taxon>Pseudomonadati</taxon>
        <taxon>Bacteroidota</taxon>
        <taxon>Bacteroidia</taxon>
        <taxon>Marinilabiliales</taxon>
        <taxon>Prolixibacteraceae</taxon>
        <taxon>Mangrovibacterium</taxon>
    </lineage>
</organism>
<feature type="transmembrane region" description="Helical" evidence="1">
    <location>
        <begin position="98"/>
        <end position="118"/>
    </location>
</feature>
<evidence type="ECO:0000313" key="2">
    <source>
        <dbReference type="EMBL" id="RKD92655.1"/>
    </source>
</evidence>
<gene>
    <name evidence="2" type="ORF">BC643_3030</name>
</gene>
<evidence type="ECO:0000256" key="1">
    <source>
        <dbReference type="SAM" id="Phobius"/>
    </source>
</evidence>
<name>A0A419WB04_9BACT</name>
<keyword evidence="3" id="KW-1185">Reference proteome</keyword>
<protein>
    <submittedName>
        <fullName evidence="2">Uncharacterized protein</fullName>
    </submittedName>
</protein>
<feature type="transmembrane region" description="Helical" evidence="1">
    <location>
        <begin position="60"/>
        <end position="77"/>
    </location>
</feature>
<accession>A0A419WB04</accession>
<comment type="caution">
    <text evidence="2">The sequence shown here is derived from an EMBL/GenBank/DDBJ whole genome shotgun (WGS) entry which is preliminary data.</text>
</comment>
<evidence type="ECO:0000313" key="3">
    <source>
        <dbReference type="Proteomes" id="UP000283387"/>
    </source>
</evidence>